<dbReference type="OrthoDB" id="9811395at2"/>
<dbReference type="EMBL" id="SZQL01000001">
    <property type="protein sequence ID" value="TKK71929.1"/>
    <property type="molecule type" value="Genomic_DNA"/>
</dbReference>
<keyword evidence="3 4" id="KW-0408">Iron</keyword>
<dbReference type="InterPro" id="IPR036909">
    <property type="entry name" value="Cyt_c-like_dom_sf"/>
</dbReference>
<dbReference type="GO" id="GO:0046872">
    <property type="term" value="F:metal ion binding"/>
    <property type="evidence" value="ECO:0007669"/>
    <property type="project" value="UniProtKB-KW"/>
</dbReference>
<evidence type="ECO:0000256" key="3">
    <source>
        <dbReference type="ARBA" id="ARBA00023004"/>
    </source>
</evidence>
<dbReference type="SUPFAM" id="SSF46626">
    <property type="entry name" value="Cytochrome c"/>
    <property type="match status" value="1"/>
</dbReference>
<organism evidence="7 8">
    <name type="scientific">Ilyomonas limi</name>
    <dbReference type="NCBI Taxonomy" id="2575867"/>
    <lineage>
        <taxon>Bacteria</taxon>
        <taxon>Pseudomonadati</taxon>
        <taxon>Bacteroidota</taxon>
        <taxon>Chitinophagia</taxon>
        <taxon>Chitinophagales</taxon>
        <taxon>Chitinophagaceae</taxon>
        <taxon>Ilyomonas</taxon>
    </lineage>
</organism>
<keyword evidence="8" id="KW-1185">Reference proteome</keyword>
<comment type="caution">
    <text evidence="7">The sequence shown here is derived from an EMBL/GenBank/DDBJ whole genome shotgun (WGS) entry which is preliminary data.</text>
</comment>
<protein>
    <submittedName>
        <fullName evidence="7">Cytochrome c</fullName>
    </submittedName>
</protein>
<proteinExistence type="predicted"/>
<dbReference type="GO" id="GO:0009055">
    <property type="term" value="F:electron transfer activity"/>
    <property type="evidence" value="ECO:0007669"/>
    <property type="project" value="InterPro"/>
</dbReference>
<dbReference type="Gene3D" id="1.10.760.10">
    <property type="entry name" value="Cytochrome c-like domain"/>
    <property type="match status" value="1"/>
</dbReference>
<dbReference type="InterPro" id="IPR009056">
    <property type="entry name" value="Cyt_c-like_dom"/>
</dbReference>
<evidence type="ECO:0000313" key="7">
    <source>
        <dbReference type="EMBL" id="TKK71929.1"/>
    </source>
</evidence>
<dbReference type="PANTHER" id="PTHR35008">
    <property type="entry name" value="BLL4482 PROTEIN-RELATED"/>
    <property type="match status" value="1"/>
</dbReference>
<evidence type="ECO:0000313" key="8">
    <source>
        <dbReference type="Proteomes" id="UP000305848"/>
    </source>
</evidence>
<evidence type="ECO:0000259" key="6">
    <source>
        <dbReference type="PROSITE" id="PS51007"/>
    </source>
</evidence>
<dbReference type="PANTHER" id="PTHR35008:SF8">
    <property type="entry name" value="ALCOHOL DEHYDROGENASE CYTOCHROME C SUBUNIT"/>
    <property type="match status" value="1"/>
</dbReference>
<dbReference type="PROSITE" id="PS51007">
    <property type="entry name" value="CYTC"/>
    <property type="match status" value="1"/>
</dbReference>
<evidence type="ECO:0000256" key="5">
    <source>
        <dbReference type="SAM" id="SignalP"/>
    </source>
</evidence>
<keyword evidence="2 4" id="KW-0479">Metal-binding</keyword>
<reference evidence="7 8" key="1">
    <citation type="submission" date="2019-05" db="EMBL/GenBank/DDBJ databases">
        <title>Panacibacter sp. strain 17mud1-8 Genome sequencing and assembly.</title>
        <authorList>
            <person name="Chhetri G."/>
        </authorList>
    </citation>
    <scope>NUCLEOTIDE SEQUENCE [LARGE SCALE GENOMIC DNA]</scope>
    <source>
        <strain evidence="7 8">17mud1-8</strain>
    </source>
</reference>
<accession>A0A4U3LB18</accession>
<dbReference type="InterPro" id="IPR051459">
    <property type="entry name" value="Cytochrome_c-type_DH"/>
</dbReference>
<keyword evidence="5" id="KW-0732">Signal</keyword>
<gene>
    <name evidence="7" type="ORF">FC093_02635</name>
</gene>
<feature type="signal peptide" evidence="5">
    <location>
        <begin position="1"/>
        <end position="18"/>
    </location>
</feature>
<sequence>MSKHFLILLLLGCTSAFAQTKQTTTATGKQLYAQYCLTCHQEDGEGVPNMNPPLTQTSYVLGDKKKLIAWVLKGSGNEKVPIDGNTYSNNMPPQSALKDDEIAKILTYIRSNFGNKASAVSTAEVKAARETVK</sequence>
<dbReference type="GO" id="GO:0020037">
    <property type="term" value="F:heme binding"/>
    <property type="evidence" value="ECO:0007669"/>
    <property type="project" value="InterPro"/>
</dbReference>
<evidence type="ECO:0000256" key="2">
    <source>
        <dbReference type="ARBA" id="ARBA00022723"/>
    </source>
</evidence>
<dbReference type="Proteomes" id="UP000305848">
    <property type="component" value="Unassembled WGS sequence"/>
</dbReference>
<evidence type="ECO:0000256" key="4">
    <source>
        <dbReference type="PROSITE-ProRule" id="PRU00433"/>
    </source>
</evidence>
<feature type="chain" id="PRO_5020230415" evidence="5">
    <location>
        <begin position="19"/>
        <end position="133"/>
    </location>
</feature>
<dbReference type="RefSeq" id="WP_137260169.1">
    <property type="nucleotide sequence ID" value="NZ_SZQL01000001.1"/>
</dbReference>
<dbReference type="Pfam" id="PF00034">
    <property type="entry name" value="Cytochrom_C"/>
    <property type="match status" value="1"/>
</dbReference>
<feature type="domain" description="Cytochrome c" evidence="6">
    <location>
        <begin position="23"/>
        <end position="113"/>
    </location>
</feature>
<name>A0A4U3LB18_9BACT</name>
<dbReference type="AlphaFoldDB" id="A0A4U3LB18"/>
<keyword evidence="1 4" id="KW-0349">Heme</keyword>
<evidence type="ECO:0000256" key="1">
    <source>
        <dbReference type="ARBA" id="ARBA00022617"/>
    </source>
</evidence>